<comment type="caution">
    <text evidence="2">The sequence shown here is derived from an EMBL/GenBank/DDBJ whole genome shotgun (WGS) entry which is preliminary data.</text>
</comment>
<dbReference type="InterPro" id="IPR032047">
    <property type="entry name" value="ResT/TelK_cat"/>
</dbReference>
<accession>A0A1U7I7E5</accession>
<dbReference type="InterPro" id="IPR038280">
    <property type="entry name" value="ResT/TelK_cat_sf"/>
</dbReference>
<proteinExistence type="predicted"/>
<dbReference type="EMBL" id="MRCE01000040">
    <property type="protein sequence ID" value="OKH32343.1"/>
    <property type="molecule type" value="Genomic_DNA"/>
</dbReference>
<sequence>MSRQLKHPEELTNEFIEWRVSELLAKFEALAPYSRTQREKGVKSEGLTGWKDLATKEAALLKANYPDDRPEDQKEYGTCLRQITILKKELKKAAKTELLDKANYNPVCTIITHFGNALSFLFSPYKEKQNLRYRESVKNRSKVENRIPLNLSPYLIKAKEVLTEVANGATLFDVEWRDVSCAIALATGRRMAEVHLSAKLRKIRDYELGFKGQLKGKSRKLDGQKLRDFEFAIPTLLSADLVLAGMEFLEKHDKRFDPTEDPERVNRRWSKVLNERAKDWAIIEDMTYHKFRGAYLKASIANSGVDPFDYLDYARAILGDNDEATIKAYQRFEIAQGSITKL</sequence>
<dbReference type="OrthoDB" id="479888at2"/>
<dbReference type="RefSeq" id="WP_073596447.1">
    <property type="nucleotide sequence ID" value="NZ_MRCE01000040.1"/>
</dbReference>
<reference evidence="2 3" key="1">
    <citation type="submission" date="2016-11" db="EMBL/GenBank/DDBJ databases">
        <title>Draft Genome Sequences of Nine Cyanobacterial Strains from Diverse Habitats.</title>
        <authorList>
            <person name="Zhu T."/>
            <person name="Hou S."/>
            <person name="Lu X."/>
            <person name="Hess W.R."/>
        </authorList>
    </citation>
    <scope>NUCLEOTIDE SEQUENCE [LARGE SCALE GENOMIC DNA]</scope>
    <source>
        <strain evidence="2 3">IAM M-71</strain>
    </source>
</reference>
<organism evidence="2 3">
    <name type="scientific">[Phormidium ambiguum] IAM M-71</name>
    <dbReference type="NCBI Taxonomy" id="454136"/>
    <lineage>
        <taxon>Bacteria</taxon>
        <taxon>Bacillati</taxon>
        <taxon>Cyanobacteriota</taxon>
        <taxon>Cyanophyceae</taxon>
        <taxon>Oscillatoriophycideae</taxon>
        <taxon>Aerosakkonematales</taxon>
        <taxon>Aerosakkonemataceae</taxon>
        <taxon>Floridanema</taxon>
    </lineage>
</organism>
<evidence type="ECO:0000259" key="1">
    <source>
        <dbReference type="Pfam" id="PF16684"/>
    </source>
</evidence>
<gene>
    <name evidence="2" type="ORF">NIES2119_26260</name>
</gene>
<dbReference type="AlphaFoldDB" id="A0A1U7I7E5"/>
<evidence type="ECO:0000313" key="2">
    <source>
        <dbReference type="EMBL" id="OKH32343.1"/>
    </source>
</evidence>
<evidence type="ECO:0000313" key="3">
    <source>
        <dbReference type="Proteomes" id="UP000185860"/>
    </source>
</evidence>
<dbReference type="Gene3D" id="1.10.443.30">
    <property type="entry name" value="Telomere resolvase"/>
    <property type="match status" value="1"/>
</dbReference>
<dbReference type="Proteomes" id="UP000185860">
    <property type="component" value="Unassembled WGS sequence"/>
</dbReference>
<protein>
    <recommendedName>
        <fullName evidence="1">Telomere resolvase ResT/TelK catalytic domain-containing protein</fullName>
    </recommendedName>
</protein>
<name>A0A1U7I7E5_9CYAN</name>
<dbReference type="Pfam" id="PF16684">
    <property type="entry name" value="ResT-TelK_cat"/>
    <property type="match status" value="1"/>
</dbReference>
<feature type="domain" description="Telomere resolvase ResT/TelK catalytic" evidence="1">
    <location>
        <begin position="145"/>
        <end position="332"/>
    </location>
</feature>